<dbReference type="InterPro" id="IPR028082">
    <property type="entry name" value="Peripla_BP_I"/>
</dbReference>
<sequence>MKATQAAGLKVRFATVFLDQVGNLANAGEVALGHYIAHPYNIEAAGDEGAKFAEDYKAKPGHYPSYTEPQTVIGVRFLGEALKQVPPQDGKLSVPALAKALEKVTYTSSLGTYTMRAEDHQVQLPMVVR</sequence>
<evidence type="ECO:0000256" key="1">
    <source>
        <dbReference type="ARBA" id="ARBA00022729"/>
    </source>
</evidence>
<accession>A0A9P7C1J4</accession>
<evidence type="ECO:0000259" key="2">
    <source>
        <dbReference type="Pfam" id="PF13458"/>
    </source>
</evidence>
<comment type="caution">
    <text evidence="3">The sequence shown here is derived from an EMBL/GenBank/DDBJ whole genome shotgun (WGS) entry which is preliminary data.</text>
</comment>
<protein>
    <recommendedName>
        <fullName evidence="2">Leucine-binding protein domain-containing protein</fullName>
    </recommendedName>
</protein>
<reference evidence="3 4" key="1">
    <citation type="journal article" date="2020" name="Microb. Genom.">
        <title>Genetic diversity of clinical and environmental Mucorales isolates obtained from an investigation of mucormycosis cases among solid organ transplant recipients.</title>
        <authorList>
            <person name="Nguyen M.H."/>
            <person name="Kaul D."/>
            <person name="Muto C."/>
            <person name="Cheng S.J."/>
            <person name="Richter R.A."/>
            <person name="Bruno V.M."/>
            <person name="Liu G."/>
            <person name="Beyhan S."/>
            <person name="Sundermann A.J."/>
            <person name="Mounaud S."/>
            <person name="Pasculle A.W."/>
            <person name="Nierman W.C."/>
            <person name="Driscoll E."/>
            <person name="Cumbie R."/>
            <person name="Clancy C.J."/>
            <person name="Dupont C.L."/>
        </authorList>
    </citation>
    <scope>NUCLEOTIDE SEQUENCE [LARGE SCALE GENOMIC DNA]</scope>
    <source>
        <strain evidence="3 4">GL24</strain>
    </source>
</reference>
<feature type="domain" description="Leucine-binding protein" evidence="2">
    <location>
        <begin position="1"/>
        <end position="128"/>
    </location>
</feature>
<dbReference type="AlphaFoldDB" id="A0A9P7C1J4"/>
<dbReference type="InterPro" id="IPR028081">
    <property type="entry name" value="Leu-bd"/>
</dbReference>
<dbReference type="Proteomes" id="UP000740926">
    <property type="component" value="Unassembled WGS sequence"/>
</dbReference>
<name>A0A9P7C1J4_9FUNG</name>
<keyword evidence="1" id="KW-0732">Signal</keyword>
<dbReference type="SUPFAM" id="SSF53822">
    <property type="entry name" value="Periplasmic binding protein-like I"/>
    <property type="match status" value="1"/>
</dbReference>
<evidence type="ECO:0000313" key="3">
    <source>
        <dbReference type="EMBL" id="KAG1531657.1"/>
    </source>
</evidence>
<keyword evidence="4" id="KW-1185">Reference proteome</keyword>
<dbReference type="Gene3D" id="3.40.50.2300">
    <property type="match status" value="2"/>
</dbReference>
<proteinExistence type="predicted"/>
<dbReference type="Pfam" id="PF13458">
    <property type="entry name" value="Peripla_BP_6"/>
    <property type="match status" value="1"/>
</dbReference>
<gene>
    <name evidence="3" type="ORF">G6F50_016578</name>
</gene>
<evidence type="ECO:0000313" key="4">
    <source>
        <dbReference type="Proteomes" id="UP000740926"/>
    </source>
</evidence>
<dbReference type="EMBL" id="JAANIU010010648">
    <property type="protein sequence ID" value="KAG1531657.1"/>
    <property type="molecule type" value="Genomic_DNA"/>
</dbReference>
<organism evidence="3 4">
    <name type="scientific">Rhizopus delemar</name>
    <dbReference type="NCBI Taxonomy" id="936053"/>
    <lineage>
        <taxon>Eukaryota</taxon>
        <taxon>Fungi</taxon>
        <taxon>Fungi incertae sedis</taxon>
        <taxon>Mucoromycota</taxon>
        <taxon>Mucoromycotina</taxon>
        <taxon>Mucoromycetes</taxon>
        <taxon>Mucorales</taxon>
        <taxon>Mucorineae</taxon>
        <taxon>Rhizopodaceae</taxon>
        <taxon>Rhizopus</taxon>
    </lineage>
</organism>